<dbReference type="Proteomes" id="UP000719412">
    <property type="component" value="Unassembled WGS sequence"/>
</dbReference>
<reference evidence="2" key="1">
    <citation type="journal article" date="2020" name="J Insects Food Feed">
        <title>The yellow mealworm (Tenebrio molitor) genome: a resource for the emerging insects as food and feed industry.</title>
        <authorList>
            <person name="Eriksson T."/>
            <person name="Andere A."/>
            <person name="Kelstrup H."/>
            <person name="Emery V."/>
            <person name="Picard C."/>
        </authorList>
    </citation>
    <scope>NUCLEOTIDE SEQUENCE</scope>
    <source>
        <strain evidence="2">Stoneville</strain>
        <tissue evidence="2">Whole head</tissue>
    </source>
</reference>
<dbReference type="PANTHER" id="PTHR47331">
    <property type="entry name" value="PHD-TYPE DOMAIN-CONTAINING PROTEIN"/>
    <property type="match status" value="1"/>
</dbReference>
<dbReference type="AlphaFoldDB" id="A0A8J6HEL8"/>
<name>A0A8J6HEL8_TENMO</name>
<dbReference type="SUPFAM" id="SSF53098">
    <property type="entry name" value="Ribonuclease H-like"/>
    <property type="match status" value="1"/>
</dbReference>
<dbReference type="InterPro" id="IPR040676">
    <property type="entry name" value="DUF5641"/>
</dbReference>
<organism evidence="2 3">
    <name type="scientific">Tenebrio molitor</name>
    <name type="common">Yellow mealworm beetle</name>
    <dbReference type="NCBI Taxonomy" id="7067"/>
    <lineage>
        <taxon>Eukaryota</taxon>
        <taxon>Metazoa</taxon>
        <taxon>Ecdysozoa</taxon>
        <taxon>Arthropoda</taxon>
        <taxon>Hexapoda</taxon>
        <taxon>Insecta</taxon>
        <taxon>Pterygota</taxon>
        <taxon>Neoptera</taxon>
        <taxon>Endopterygota</taxon>
        <taxon>Coleoptera</taxon>
        <taxon>Polyphaga</taxon>
        <taxon>Cucujiformia</taxon>
        <taxon>Tenebrionidae</taxon>
        <taxon>Tenebrio</taxon>
    </lineage>
</organism>
<dbReference type="EMBL" id="JABDTM020025670">
    <property type="protein sequence ID" value="KAH0812967.1"/>
    <property type="molecule type" value="Genomic_DNA"/>
</dbReference>
<dbReference type="InterPro" id="IPR041588">
    <property type="entry name" value="Integrase_H2C2"/>
</dbReference>
<feature type="domain" description="Integrase catalytic" evidence="1">
    <location>
        <begin position="282"/>
        <end position="476"/>
    </location>
</feature>
<sequence length="523" mass="59702">MSPGQLKPFIAHRIAEIQDSSTSNKWHHVRSAENPADILSRGATPETLASSKLWWHGPGFLKTETIYKNNNDNKPDNIPEMRTACCLSLQPKSEQILDLVTRFSSFQKLIRIIALIRRFYHNIKNKICKTVGPLTTKELKMAHDLIIKAVQNQEFIKEIHNLRKHGGIPSDSKIQNLNPYLDETDLLRVGGRLKHANLNTDQKHPLLLPKNHFITKLIIEKTHVENLHSGCEATLSAVRQKYWPISARDSIRTIIHKCVKCYRLNPIAYEQLMADLPKDRVTPTRPFTVTGVDYAGPFTLKNGHGRTTRTIKGYIVIFVCFATRAMHIELVCECTSSAFLNALKRFIARRGKPRCIYSDNGTNFVGANKKLKELSSLLKSKTFSNSVIDALANDCISWHFIPPRSPHMGGLWEAAVKSVKSHLKRVLGDRMLNFEEMYTLLAMIEACLNSRPITPLSNDPHDLTSLTPGHFLIGTPLTAPTEENITEVPTNRLTRYQLITQMRQHFWRRWSQDYLHTLQQRTK</sequence>
<evidence type="ECO:0000259" key="1">
    <source>
        <dbReference type="PROSITE" id="PS50994"/>
    </source>
</evidence>
<keyword evidence="3" id="KW-1185">Reference proteome</keyword>
<dbReference type="PANTHER" id="PTHR47331:SF2">
    <property type="match status" value="1"/>
</dbReference>
<dbReference type="InterPro" id="IPR012337">
    <property type="entry name" value="RNaseH-like_sf"/>
</dbReference>
<dbReference type="InterPro" id="IPR036397">
    <property type="entry name" value="RNaseH_sf"/>
</dbReference>
<dbReference type="GO" id="GO:0015074">
    <property type="term" value="P:DNA integration"/>
    <property type="evidence" value="ECO:0007669"/>
    <property type="project" value="InterPro"/>
</dbReference>
<protein>
    <recommendedName>
        <fullName evidence="1">Integrase catalytic domain-containing protein</fullName>
    </recommendedName>
</protein>
<comment type="caution">
    <text evidence="2">The sequence shown here is derived from an EMBL/GenBank/DDBJ whole genome shotgun (WGS) entry which is preliminary data.</text>
</comment>
<dbReference type="InterPro" id="IPR001584">
    <property type="entry name" value="Integrase_cat-core"/>
</dbReference>
<reference evidence="2" key="2">
    <citation type="submission" date="2021-08" db="EMBL/GenBank/DDBJ databases">
        <authorList>
            <person name="Eriksson T."/>
        </authorList>
    </citation>
    <scope>NUCLEOTIDE SEQUENCE</scope>
    <source>
        <strain evidence="2">Stoneville</strain>
        <tissue evidence="2">Whole head</tissue>
    </source>
</reference>
<dbReference type="Gene3D" id="1.10.340.70">
    <property type="match status" value="1"/>
</dbReference>
<gene>
    <name evidence="2" type="ORF">GEV33_009824</name>
</gene>
<dbReference type="Pfam" id="PF18701">
    <property type="entry name" value="DUF5641"/>
    <property type="match status" value="1"/>
</dbReference>
<dbReference type="Pfam" id="PF17921">
    <property type="entry name" value="Integrase_H2C2"/>
    <property type="match status" value="1"/>
</dbReference>
<evidence type="ECO:0000313" key="3">
    <source>
        <dbReference type="Proteomes" id="UP000719412"/>
    </source>
</evidence>
<dbReference type="PROSITE" id="PS50994">
    <property type="entry name" value="INTEGRASE"/>
    <property type="match status" value="1"/>
</dbReference>
<proteinExistence type="predicted"/>
<accession>A0A8J6HEL8</accession>
<dbReference type="GO" id="GO:0003676">
    <property type="term" value="F:nucleic acid binding"/>
    <property type="evidence" value="ECO:0007669"/>
    <property type="project" value="InterPro"/>
</dbReference>
<dbReference type="Gene3D" id="3.30.420.10">
    <property type="entry name" value="Ribonuclease H-like superfamily/Ribonuclease H"/>
    <property type="match status" value="1"/>
</dbReference>
<evidence type="ECO:0000313" key="2">
    <source>
        <dbReference type="EMBL" id="KAH0812967.1"/>
    </source>
</evidence>